<comment type="caution">
    <text evidence="2">The sequence shown here is derived from an EMBL/GenBank/DDBJ whole genome shotgun (WGS) entry which is preliminary data.</text>
</comment>
<reference evidence="2 3" key="1">
    <citation type="submission" date="2017-11" db="EMBL/GenBank/DDBJ databases">
        <title>The genome of Rhizophagus clarus HR1 reveals common genetic basis of auxotrophy among arbuscular mycorrhizal fungi.</title>
        <authorList>
            <person name="Kobayashi Y."/>
        </authorList>
    </citation>
    <scope>NUCLEOTIDE SEQUENCE [LARGE SCALE GENOMIC DNA]</scope>
    <source>
        <strain evidence="2 3">HR1</strain>
    </source>
</reference>
<sequence>MTKIINRILPAKDSQDDIIPLIDERFSSRVVIFIMTMQMFSVLTVITFYFWRTSELVSDIYFDYYIVIGLIYAASTEILRESQLTSAQRSLNSAIQSAGENVIHIADHILRISGKRGFEQQSEQFDLFRACDQISEGMSPLLESQNFDFEFDYQVPLSQSLFIGDIGVLKQIIINSMNNMSKIILNGKLIFTIKAKDGSTSERTDKLSNLFTIEFKITGIGHILDDCESSIEADTELSVIYPEYYNEFSGIKLTRSLVDLIGGDFEIKKSPKDLKSHKSSYVFIITVDLQRVVKESDRIIDTKPIPSRYVTEVGNDPKFLLRVGIIQVETHEKDPFIIKKIEATLIKDFEMKAVQRISIEEIDNERVNTIIFDTSEFEEQIIEKVCQKAKNANVVIIFITQLLRTAKVNETASKSGVYEDKLHFIINPLTQVKLWNGLIAATNKIKTESDEVIQKEEGY</sequence>
<dbReference type="Proteomes" id="UP000247702">
    <property type="component" value="Unassembled WGS sequence"/>
</dbReference>
<evidence type="ECO:0000313" key="2">
    <source>
        <dbReference type="EMBL" id="GBC02267.1"/>
    </source>
</evidence>
<keyword evidence="3" id="KW-1185">Reference proteome</keyword>
<dbReference type="InterPro" id="IPR036890">
    <property type="entry name" value="HATPase_C_sf"/>
</dbReference>
<proteinExistence type="predicted"/>
<evidence type="ECO:0000313" key="3">
    <source>
        <dbReference type="Proteomes" id="UP000247702"/>
    </source>
</evidence>
<dbReference type="Gene3D" id="3.30.565.10">
    <property type="entry name" value="Histidine kinase-like ATPase, C-terminal domain"/>
    <property type="match status" value="1"/>
</dbReference>
<keyword evidence="1" id="KW-0812">Transmembrane</keyword>
<name>A0A2Z6SBN9_9GLOM</name>
<dbReference type="AlphaFoldDB" id="A0A2Z6SBN9"/>
<evidence type="ECO:0000256" key="1">
    <source>
        <dbReference type="SAM" id="Phobius"/>
    </source>
</evidence>
<keyword evidence="1" id="KW-1133">Transmembrane helix</keyword>
<keyword evidence="1" id="KW-0472">Membrane</keyword>
<organism evidence="2 3">
    <name type="scientific">Rhizophagus clarus</name>
    <dbReference type="NCBI Taxonomy" id="94130"/>
    <lineage>
        <taxon>Eukaryota</taxon>
        <taxon>Fungi</taxon>
        <taxon>Fungi incertae sedis</taxon>
        <taxon>Mucoromycota</taxon>
        <taxon>Glomeromycotina</taxon>
        <taxon>Glomeromycetes</taxon>
        <taxon>Glomerales</taxon>
        <taxon>Glomeraceae</taxon>
        <taxon>Rhizophagus</taxon>
    </lineage>
</organism>
<protein>
    <recommendedName>
        <fullName evidence="4">Histidine kinase domain-containing protein</fullName>
    </recommendedName>
</protein>
<accession>A0A2Z6SBN9</accession>
<feature type="transmembrane region" description="Helical" evidence="1">
    <location>
        <begin position="30"/>
        <end position="50"/>
    </location>
</feature>
<evidence type="ECO:0008006" key="4">
    <source>
        <dbReference type="Google" id="ProtNLM"/>
    </source>
</evidence>
<dbReference type="STRING" id="94130.A0A2Z6SBN9"/>
<gene>
    <name evidence="2" type="ORF">RclHR1_04530009</name>
</gene>
<dbReference type="EMBL" id="BEXD01003819">
    <property type="protein sequence ID" value="GBC02267.1"/>
    <property type="molecule type" value="Genomic_DNA"/>
</dbReference>